<feature type="binding site" evidence="11 16">
    <location>
        <position position="359"/>
    </location>
    <ligand>
        <name>Zn(2+)</name>
        <dbReference type="ChEBI" id="CHEBI:29105"/>
    </ligand>
</feature>
<keyword evidence="7 11" id="KW-0560">Oxidoreductase</keyword>
<dbReference type="GO" id="GO:0008270">
    <property type="term" value="F:zinc ion binding"/>
    <property type="evidence" value="ECO:0007669"/>
    <property type="project" value="UniProtKB-UniRule"/>
</dbReference>
<dbReference type="Gene3D" id="3.40.50.1980">
    <property type="entry name" value="Nitrogenase molybdenum iron protein domain"/>
    <property type="match status" value="2"/>
</dbReference>
<comment type="pathway">
    <text evidence="1 11">Amino-acid biosynthesis; L-histidine biosynthesis; L-histidine from 5-phospho-alpha-D-ribose 1-diphosphate: step 9/9.</text>
</comment>
<name>A0A5B8W7C4_9SPHI</name>
<dbReference type="InterPro" id="IPR022695">
    <property type="entry name" value="Histidinol_DH_monofunct"/>
</dbReference>
<feature type="active site" description="Proton acceptor" evidence="11 13">
    <location>
        <position position="326"/>
    </location>
</feature>
<gene>
    <name evidence="11 18" type="primary">hisD</name>
    <name evidence="18" type="ORF">FSB76_28925</name>
</gene>
<feature type="binding site" evidence="11 16">
    <location>
        <position position="261"/>
    </location>
    <ligand>
        <name>Zn(2+)</name>
        <dbReference type="ChEBI" id="CHEBI:29105"/>
    </ligand>
</feature>
<evidence type="ECO:0000256" key="6">
    <source>
        <dbReference type="ARBA" id="ARBA00022833"/>
    </source>
</evidence>
<evidence type="ECO:0000256" key="4">
    <source>
        <dbReference type="ARBA" id="ARBA00022605"/>
    </source>
</evidence>
<dbReference type="Proteomes" id="UP000321362">
    <property type="component" value="Chromosome"/>
</dbReference>
<evidence type="ECO:0000256" key="7">
    <source>
        <dbReference type="ARBA" id="ARBA00023002"/>
    </source>
</evidence>
<evidence type="ECO:0000256" key="9">
    <source>
        <dbReference type="ARBA" id="ARBA00023102"/>
    </source>
</evidence>
<dbReference type="NCBIfam" id="TIGR00069">
    <property type="entry name" value="hisD"/>
    <property type="match status" value="1"/>
</dbReference>
<evidence type="ECO:0000313" key="19">
    <source>
        <dbReference type="Proteomes" id="UP000321362"/>
    </source>
</evidence>
<reference evidence="18 19" key="1">
    <citation type="journal article" date="2013" name="J. Microbiol.">
        <title>Mucilaginibacter ginsenosidivorax sp. nov., with ginsenoside converting activity isolated from sediment.</title>
        <authorList>
            <person name="Kim J.K."/>
            <person name="Choi T.E."/>
            <person name="Liu Q.M."/>
            <person name="Park H.Y."/>
            <person name="Yi T.H."/>
            <person name="Yoon M.H."/>
            <person name="Kim S.C."/>
            <person name="Im W.T."/>
        </authorList>
    </citation>
    <scope>NUCLEOTIDE SEQUENCE [LARGE SCALE GENOMIC DNA]</scope>
    <source>
        <strain evidence="18 19">KHI28</strain>
    </source>
</reference>
<dbReference type="GO" id="GO:0000105">
    <property type="term" value="P:L-histidine biosynthetic process"/>
    <property type="evidence" value="ECO:0007669"/>
    <property type="project" value="UniProtKB-UniRule"/>
</dbReference>
<dbReference type="PROSITE" id="PS00611">
    <property type="entry name" value="HISOL_DEHYDROGENASE"/>
    <property type="match status" value="1"/>
</dbReference>
<keyword evidence="9 11" id="KW-0368">Histidine biosynthesis</keyword>
<dbReference type="GO" id="GO:0005829">
    <property type="term" value="C:cytosol"/>
    <property type="evidence" value="ECO:0007669"/>
    <property type="project" value="TreeGrafter"/>
</dbReference>
<dbReference type="GO" id="GO:0051287">
    <property type="term" value="F:NAD binding"/>
    <property type="evidence" value="ECO:0007669"/>
    <property type="project" value="InterPro"/>
</dbReference>
<feature type="binding site" evidence="11 15">
    <location>
        <position position="326"/>
    </location>
    <ligand>
        <name>substrate</name>
    </ligand>
</feature>
<evidence type="ECO:0000256" key="14">
    <source>
        <dbReference type="PIRSR" id="PIRSR000099-2"/>
    </source>
</evidence>
<feature type="binding site" evidence="11 15">
    <location>
        <position position="258"/>
    </location>
    <ligand>
        <name>substrate</name>
    </ligand>
</feature>
<dbReference type="PANTHER" id="PTHR21256:SF2">
    <property type="entry name" value="HISTIDINE BIOSYNTHESIS TRIFUNCTIONAL PROTEIN"/>
    <property type="match status" value="1"/>
</dbReference>
<dbReference type="UniPathway" id="UPA00031">
    <property type="reaction ID" value="UER00014"/>
</dbReference>
<proteinExistence type="inferred from homology"/>
<organism evidence="18 19">
    <name type="scientific">Mucilaginibacter ginsenosidivorax</name>
    <dbReference type="NCBI Taxonomy" id="862126"/>
    <lineage>
        <taxon>Bacteria</taxon>
        <taxon>Pseudomonadati</taxon>
        <taxon>Bacteroidota</taxon>
        <taxon>Sphingobacteriia</taxon>
        <taxon>Sphingobacteriales</taxon>
        <taxon>Sphingobacteriaceae</taxon>
        <taxon>Mucilaginibacter</taxon>
    </lineage>
</organism>
<comment type="cofactor">
    <cofactor evidence="11 16">
        <name>Zn(2+)</name>
        <dbReference type="ChEBI" id="CHEBI:29105"/>
    </cofactor>
    <text evidence="11 16">Binds 1 zinc ion per subunit.</text>
</comment>
<dbReference type="EMBL" id="CP042437">
    <property type="protein sequence ID" value="QEC79784.1"/>
    <property type="molecule type" value="Genomic_DNA"/>
</dbReference>
<dbReference type="Pfam" id="PF00815">
    <property type="entry name" value="Histidinol_dh"/>
    <property type="match status" value="1"/>
</dbReference>
<evidence type="ECO:0000256" key="10">
    <source>
        <dbReference type="ARBA" id="ARBA00049489"/>
    </source>
</evidence>
<feature type="binding site" evidence="11 14">
    <location>
        <position position="126"/>
    </location>
    <ligand>
        <name>NAD(+)</name>
        <dbReference type="ChEBI" id="CHEBI:57540"/>
    </ligand>
</feature>
<dbReference type="HAMAP" id="MF_01024">
    <property type="entry name" value="HisD"/>
    <property type="match status" value="1"/>
</dbReference>
<dbReference type="InterPro" id="IPR001692">
    <property type="entry name" value="Histidinol_DH_CS"/>
</dbReference>
<comment type="catalytic activity">
    <reaction evidence="10 11">
        <text>L-histidinol + 2 NAD(+) + H2O = L-histidine + 2 NADH + 3 H(+)</text>
        <dbReference type="Rhea" id="RHEA:20641"/>
        <dbReference type="ChEBI" id="CHEBI:15377"/>
        <dbReference type="ChEBI" id="CHEBI:15378"/>
        <dbReference type="ChEBI" id="CHEBI:57540"/>
        <dbReference type="ChEBI" id="CHEBI:57595"/>
        <dbReference type="ChEBI" id="CHEBI:57699"/>
        <dbReference type="ChEBI" id="CHEBI:57945"/>
        <dbReference type="EC" id="1.1.1.23"/>
    </reaction>
</comment>
<dbReference type="RefSeq" id="WP_147059706.1">
    <property type="nucleotide sequence ID" value="NZ_CP042437.1"/>
</dbReference>
<dbReference type="FunFam" id="3.40.50.1980:FF:000001">
    <property type="entry name" value="Histidinol dehydrogenase"/>
    <property type="match status" value="1"/>
</dbReference>
<dbReference type="PANTHER" id="PTHR21256">
    <property type="entry name" value="HISTIDINOL DEHYDROGENASE HDH"/>
    <property type="match status" value="1"/>
</dbReference>
<keyword evidence="6 11" id="KW-0862">Zinc</keyword>
<dbReference type="FunFam" id="3.40.50.1980:FF:000050">
    <property type="entry name" value="Histidine biosynthesis trifunctional protein"/>
    <property type="match status" value="1"/>
</dbReference>
<evidence type="ECO:0000256" key="1">
    <source>
        <dbReference type="ARBA" id="ARBA00004940"/>
    </source>
</evidence>
<evidence type="ECO:0000256" key="8">
    <source>
        <dbReference type="ARBA" id="ARBA00023027"/>
    </source>
</evidence>
<feature type="binding site" evidence="11 15">
    <location>
        <position position="359"/>
    </location>
    <ligand>
        <name>substrate</name>
    </ligand>
</feature>
<evidence type="ECO:0000256" key="11">
    <source>
        <dbReference type="HAMAP-Rule" id="MF_01024"/>
    </source>
</evidence>
<feature type="binding site" evidence="11 14">
    <location>
        <position position="211"/>
    </location>
    <ligand>
        <name>NAD(+)</name>
        <dbReference type="ChEBI" id="CHEBI:57540"/>
    </ligand>
</feature>
<evidence type="ECO:0000256" key="3">
    <source>
        <dbReference type="ARBA" id="ARBA00012965"/>
    </source>
</evidence>
<evidence type="ECO:0000313" key="18">
    <source>
        <dbReference type="EMBL" id="QEC79784.1"/>
    </source>
</evidence>
<dbReference type="InterPro" id="IPR012131">
    <property type="entry name" value="Hstdl_DH"/>
</dbReference>
<dbReference type="PRINTS" id="PR00083">
    <property type="entry name" value="HOLDHDRGNASE"/>
</dbReference>
<evidence type="ECO:0000256" key="13">
    <source>
        <dbReference type="PIRSR" id="PIRSR000099-1"/>
    </source>
</evidence>
<evidence type="ECO:0000256" key="2">
    <source>
        <dbReference type="ARBA" id="ARBA00010178"/>
    </source>
</evidence>
<dbReference type="OrthoDB" id="9805269at2"/>
<dbReference type="AlphaFoldDB" id="A0A5B8W7C4"/>
<protein>
    <recommendedName>
        <fullName evidence="3 11">Histidinol dehydrogenase</fullName>
        <shortName evidence="11">HDH</shortName>
        <ecNumber evidence="3 11">1.1.1.23</ecNumber>
    </recommendedName>
</protein>
<feature type="binding site" evidence="11 15">
    <location>
        <position position="261"/>
    </location>
    <ligand>
        <name>substrate</name>
    </ligand>
</feature>
<evidence type="ECO:0000256" key="12">
    <source>
        <dbReference type="PIRNR" id="PIRNR000099"/>
    </source>
</evidence>
<dbReference type="InterPro" id="IPR016161">
    <property type="entry name" value="Ald_DH/histidinol_DH"/>
</dbReference>
<dbReference type="GO" id="GO:0004399">
    <property type="term" value="F:histidinol dehydrogenase activity"/>
    <property type="evidence" value="ECO:0007669"/>
    <property type="project" value="UniProtKB-UniRule"/>
</dbReference>
<evidence type="ECO:0000256" key="17">
    <source>
        <dbReference type="RuleBase" id="RU004175"/>
    </source>
</evidence>
<sequence length="427" mass="46075">MKLFKYSELTAKDIQKLVQRNVDPANEIRAVVEEVIANVQQHGDSALIDYAQKFDKVTLTKLFLDKAELEELAEAITPEQKTALETAYSNIYKFHQTQLKTEQKVETMPGVTCWRELRPIEKVGLYIPGGSAVLPSTFLMLGIPARIAGCHEIVVCSPPQKSGKVNAFIAYVALLLGIDKIYLVGGSQAIAAMAYGTESIARVDKIFGPGNQFVTKAKTLIQSTTTTAIDMPAGPSEVLVIADDTAIPAYIAADLLAQAEHGSDSQSVLVCTSAAITEATLAEIEKQLPVLPRAEIAGLALDNSYIVVTSSLAEAMDFSNRYAPEHLILATHSWEQITGSIINAGSVFLGNLTPESAGDYASGTNHTLPTSSYARAYSGVSVDSFVKKITFQHITREGIQNIGHTVEVLAEMEGLHAHRNAVSIRKS</sequence>
<feature type="binding site" evidence="11 16">
    <location>
        <position position="418"/>
    </location>
    <ligand>
        <name>Zn(2+)</name>
        <dbReference type="ChEBI" id="CHEBI:29105"/>
    </ligand>
</feature>
<evidence type="ECO:0000256" key="16">
    <source>
        <dbReference type="PIRSR" id="PIRSR000099-4"/>
    </source>
</evidence>
<accession>A0A5B8W7C4</accession>
<keyword evidence="19" id="KW-1185">Reference proteome</keyword>
<comment type="similarity">
    <text evidence="2 11 12 17">Belongs to the histidinol dehydrogenase family.</text>
</comment>
<keyword evidence="8 11" id="KW-0520">NAD</keyword>
<evidence type="ECO:0000256" key="5">
    <source>
        <dbReference type="ARBA" id="ARBA00022723"/>
    </source>
</evidence>
<feature type="binding site" evidence="11 15">
    <location>
        <position position="236"/>
    </location>
    <ligand>
        <name>substrate</name>
    </ligand>
</feature>
<dbReference type="KEGG" id="mgk:FSB76_28925"/>
<feature type="binding site" evidence="11 15">
    <location>
        <position position="418"/>
    </location>
    <ligand>
        <name>substrate</name>
    </ligand>
</feature>
<feature type="binding site" evidence="11 16">
    <location>
        <position position="258"/>
    </location>
    <ligand>
        <name>Zn(2+)</name>
        <dbReference type="ChEBI" id="CHEBI:29105"/>
    </ligand>
</feature>
<keyword evidence="4 11" id="KW-0028">Amino-acid biosynthesis</keyword>
<dbReference type="PIRSF" id="PIRSF000099">
    <property type="entry name" value="Histidinol_dh"/>
    <property type="match status" value="1"/>
</dbReference>
<dbReference type="FunFam" id="1.20.5.1300:FF:000002">
    <property type="entry name" value="Histidinol dehydrogenase, chloroplastic"/>
    <property type="match status" value="1"/>
</dbReference>
<dbReference type="CDD" id="cd06572">
    <property type="entry name" value="Histidinol_dh"/>
    <property type="match status" value="1"/>
</dbReference>
<feature type="active site" description="Proton acceptor" evidence="11 13">
    <location>
        <position position="325"/>
    </location>
</feature>
<dbReference type="Gene3D" id="1.20.5.1300">
    <property type="match status" value="1"/>
</dbReference>
<comment type="function">
    <text evidence="11">Catalyzes the sequential NAD-dependent oxidations of L-histidinol to L-histidinaldehyde and then to L-histidine.</text>
</comment>
<evidence type="ECO:0000256" key="15">
    <source>
        <dbReference type="PIRSR" id="PIRSR000099-3"/>
    </source>
</evidence>
<feature type="binding site" evidence="11 15">
    <location>
        <position position="413"/>
    </location>
    <ligand>
        <name>substrate</name>
    </ligand>
</feature>
<dbReference type="EC" id="1.1.1.23" evidence="3 11"/>
<feature type="binding site" evidence="11 14">
    <location>
        <position position="188"/>
    </location>
    <ligand>
        <name>NAD(+)</name>
        <dbReference type="ChEBI" id="CHEBI:57540"/>
    </ligand>
</feature>
<keyword evidence="5 11" id="KW-0479">Metal-binding</keyword>
<dbReference type="SUPFAM" id="SSF53720">
    <property type="entry name" value="ALDH-like"/>
    <property type="match status" value="1"/>
</dbReference>